<keyword evidence="1" id="KW-1133">Transmembrane helix</keyword>
<dbReference type="EMBL" id="JAVDXU010000001">
    <property type="protein sequence ID" value="MDR7268643.1"/>
    <property type="molecule type" value="Genomic_DNA"/>
</dbReference>
<organism evidence="2 3">
    <name type="scientific">Roseateles saccharophilus</name>
    <name type="common">Pseudomonas saccharophila</name>
    <dbReference type="NCBI Taxonomy" id="304"/>
    <lineage>
        <taxon>Bacteria</taxon>
        <taxon>Pseudomonadati</taxon>
        <taxon>Pseudomonadota</taxon>
        <taxon>Betaproteobacteria</taxon>
        <taxon>Burkholderiales</taxon>
        <taxon>Sphaerotilaceae</taxon>
        <taxon>Roseateles</taxon>
    </lineage>
</organism>
<proteinExistence type="predicted"/>
<evidence type="ECO:0008006" key="4">
    <source>
        <dbReference type="Google" id="ProtNLM"/>
    </source>
</evidence>
<dbReference type="InterPro" id="IPR009937">
    <property type="entry name" value="Phage_holin_3_6"/>
</dbReference>
<evidence type="ECO:0000313" key="3">
    <source>
        <dbReference type="Proteomes" id="UP001180453"/>
    </source>
</evidence>
<keyword evidence="1" id="KW-0472">Membrane</keyword>
<dbReference type="Proteomes" id="UP001180453">
    <property type="component" value="Unassembled WGS sequence"/>
</dbReference>
<feature type="transmembrane region" description="Helical" evidence="1">
    <location>
        <begin position="47"/>
        <end position="70"/>
    </location>
</feature>
<keyword evidence="3" id="KW-1185">Reference proteome</keyword>
<reference evidence="2 3" key="1">
    <citation type="submission" date="2023-07" db="EMBL/GenBank/DDBJ databases">
        <title>Sorghum-associated microbial communities from plants grown in Nebraska, USA.</title>
        <authorList>
            <person name="Schachtman D."/>
        </authorList>
    </citation>
    <scope>NUCLEOTIDE SEQUENCE [LARGE SCALE GENOMIC DNA]</scope>
    <source>
        <strain evidence="2 3">BE314</strain>
    </source>
</reference>
<evidence type="ECO:0000256" key="1">
    <source>
        <dbReference type="SAM" id="Phobius"/>
    </source>
</evidence>
<feature type="transmembrane region" description="Helical" evidence="1">
    <location>
        <begin position="82"/>
        <end position="99"/>
    </location>
</feature>
<protein>
    <recommendedName>
        <fullName evidence="4">Phage holin family protein</fullName>
    </recommendedName>
</protein>
<gene>
    <name evidence="2" type="ORF">J2X20_001272</name>
</gene>
<accession>A0ABU1YIJ9</accession>
<keyword evidence="1" id="KW-0812">Transmembrane</keyword>
<evidence type="ECO:0000313" key="2">
    <source>
        <dbReference type="EMBL" id="MDR7268643.1"/>
    </source>
</evidence>
<dbReference type="RefSeq" id="WP_310262469.1">
    <property type="nucleotide sequence ID" value="NZ_JAVDXU010000001.1"/>
</dbReference>
<dbReference type="Pfam" id="PF07332">
    <property type="entry name" value="Phage_holin_3_6"/>
    <property type="match status" value="1"/>
</dbReference>
<comment type="caution">
    <text evidence="2">The sequence shown here is derived from an EMBL/GenBank/DDBJ whole genome shotgun (WGS) entry which is preliminary data.</text>
</comment>
<name>A0ABU1YIJ9_ROSSA</name>
<sequence>MADAPQDDKPLLAQLQSLWRELPGLVSDRVELLSLELQRAARALAQIVALMVAVAILGVTAWLVLWAGAIRLMVRAGLPWEAALLVAIGVNGLAILLAVRRVRRLLPRLALPLTQRHLMLAPDPQPQEAANDRAVA</sequence>